<feature type="chain" id="PRO_5013045600" description="Cache domain-containing protein" evidence="7">
    <location>
        <begin position="18"/>
        <end position="469"/>
    </location>
</feature>
<reference evidence="9 10" key="1">
    <citation type="submission" date="2016-11" db="EMBL/GenBank/DDBJ databases">
        <title>The macronuclear genome of Stentor coeruleus: a giant cell with tiny introns.</title>
        <authorList>
            <person name="Slabodnick M."/>
            <person name="Ruby J.G."/>
            <person name="Reiff S.B."/>
            <person name="Swart E.C."/>
            <person name="Gosai S."/>
            <person name="Prabakaran S."/>
            <person name="Witkowska E."/>
            <person name="Larue G.E."/>
            <person name="Fisher S."/>
            <person name="Freeman R.M."/>
            <person name="Gunawardena J."/>
            <person name="Chu W."/>
            <person name="Stover N.A."/>
            <person name="Gregory B.D."/>
            <person name="Nowacki M."/>
            <person name="Derisi J."/>
            <person name="Roy S.W."/>
            <person name="Marshall W.F."/>
            <person name="Sood P."/>
        </authorList>
    </citation>
    <scope>NUCLEOTIDE SEQUENCE [LARGE SCALE GENOMIC DNA]</scope>
    <source>
        <strain evidence="9">WM001</strain>
    </source>
</reference>
<sequence>MLLISLSIALSIGEINWLQVVISEGAEKVMNDHIYKQLQNLVILNSQAISLEFSGYLSLTTYLASLSTSICESTYILQTGTPTFDVTKASSQQTGVFFSKDELSEKGKELTIQESSLDYIFPFLFNKDKLLQMYIGYELDHLFHIYPSTQMPYKYNPSVREWYYTAKLSQLSAVFTEPYIDASKRVWIISSSKSIYCYEDFIGVAAVDITLAALTERIFKTKVPLEGFMMLISSSGMIITMPESWEGETARLNDTEITGFSSEMWKDVMNTKIEVTHRFTFTDKNATEYDCFRDFLRPAGDDTVTHYLFACSPSEPTKSQISDAKVLYNQLSMRLFWIIFSVSFTVLIVIMTIIFCLSKEINEEIGFIKNSSFKVCEKALFPDALGNMAIVPKNFDNNMFGLINLGLGKMREMRYKINQMAEYAWGSTRPKDIYLFEEWRMKLYPRGNTSCGQMKWNSVFISMVKKFVK</sequence>
<dbReference type="EMBL" id="MPUH01000299">
    <property type="protein sequence ID" value="OMJ83575.1"/>
    <property type="molecule type" value="Genomic_DNA"/>
</dbReference>
<dbReference type="Proteomes" id="UP000187209">
    <property type="component" value="Unassembled WGS sequence"/>
</dbReference>
<organism evidence="9 10">
    <name type="scientific">Stentor coeruleus</name>
    <dbReference type="NCBI Taxonomy" id="5963"/>
    <lineage>
        <taxon>Eukaryota</taxon>
        <taxon>Sar</taxon>
        <taxon>Alveolata</taxon>
        <taxon>Ciliophora</taxon>
        <taxon>Postciliodesmatophora</taxon>
        <taxon>Heterotrichea</taxon>
        <taxon>Heterotrichida</taxon>
        <taxon>Stentoridae</taxon>
        <taxon>Stentor</taxon>
    </lineage>
</organism>
<evidence type="ECO:0000256" key="7">
    <source>
        <dbReference type="SAM" id="SignalP"/>
    </source>
</evidence>
<gene>
    <name evidence="9" type="ORF">SteCoe_15485</name>
</gene>
<evidence type="ECO:0000313" key="10">
    <source>
        <dbReference type="Proteomes" id="UP000187209"/>
    </source>
</evidence>
<dbReference type="InterPro" id="IPR029151">
    <property type="entry name" value="Sensor-like_sf"/>
</dbReference>
<feature type="signal peptide" evidence="7">
    <location>
        <begin position="1"/>
        <end position="17"/>
    </location>
</feature>
<evidence type="ECO:0000256" key="6">
    <source>
        <dbReference type="SAM" id="Phobius"/>
    </source>
</evidence>
<comment type="subcellular location">
    <subcellularLocation>
        <location evidence="1">Cell membrane</location>
        <topology evidence="1">Multi-pass membrane protein</topology>
    </subcellularLocation>
</comment>
<protein>
    <recommendedName>
        <fullName evidence="8">Cache domain-containing protein</fullName>
    </recommendedName>
</protein>
<evidence type="ECO:0000259" key="8">
    <source>
        <dbReference type="Pfam" id="PF02743"/>
    </source>
</evidence>
<evidence type="ECO:0000256" key="1">
    <source>
        <dbReference type="ARBA" id="ARBA00004651"/>
    </source>
</evidence>
<keyword evidence="10" id="KW-1185">Reference proteome</keyword>
<evidence type="ECO:0000256" key="3">
    <source>
        <dbReference type="ARBA" id="ARBA00022692"/>
    </source>
</evidence>
<dbReference type="InterPro" id="IPR033479">
    <property type="entry name" value="dCache_1"/>
</dbReference>
<keyword evidence="4 6" id="KW-1133">Transmembrane helix</keyword>
<keyword evidence="3 6" id="KW-0812">Transmembrane</keyword>
<feature type="transmembrane region" description="Helical" evidence="6">
    <location>
        <begin position="335"/>
        <end position="357"/>
    </location>
</feature>
<comment type="caution">
    <text evidence="9">The sequence shown here is derived from an EMBL/GenBank/DDBJ whole genome shotgun (WGS) entry which is preliminary data.</text>
</comment>
<evidence type="ECO:0000313" key="9">
    <source>
        <dbReference type="EMBL" id="OMJ83575.1"/>
    </source>
</evidence>
<feature type="domain" description="Cache" evidence="8">
    <location>
        <begin position="105"/>
        <end position="287"/>
    </location>
</feature>
<dbReference type="Gene3D" id="3.30.450.20">
    <property type="entry name" value="PAS domain"/>
    <property type="match status" value="1"/>
</dbReference>
<dbReference type="AlphaFoldDB" id="A0A1R2C3R4"/>
<accession>A0A1R2C3R4</accession>
<evidence type="ECO:0000256" key="4">
    <source>
        <dbReference type="ARBA" id="ARBA00022989"/>
    </source>
</evidence>
<evidence type="ECO:0000256" key="5">
    <source>
        <dbReference type="ARBA" id="ARBA00023136"/>
    </source>
</evidence>
<dbReference type="SUPFAM" id="SSF103190">
    <property type="entry name" value="Sensory domain-like"/>
    <property type="match status" value="1"/>
</dbReference>
<name>A0A1R2C3R4_9CILI</name>
<keyword evidence="5 6" id="KW-0472">Membrane</keyword>
<dbReference type="OrthoDB" id="2150145at2759"/>
<dbReference type="GO" id="GO:0005886">
    <property type="term" value="C:plasma membrane"/>
    <property type="evidence" value="ECO:0007669"/>
    <property type="project" value="UniProtKB-SubCell"/>
</dbReference>
<dbReference type="Pfam" id="PF02743">
    <property type="entry name" value="dCache_1"/>
    <property type="match status" value="1"/>
</dbReference>
<keyword evidence="7" id="KW-0732">Signal</keyword>
<proteinExistence type="predicted"/>
<evidence type="ECO:0000256" key="2">
    <source>
        <dbReference type="ARBA" id="ARBA00022475"/>
    </source>
</evidence>
<keyword evidence="2" id="KW-1003">Cell membrane</keyword>